<evidence type="ECO:0000259" key="4">
    <source>
        <dbReference type="PROSITE" id="PS50932"/>
    </source>
</evidence>
<reference evidence="5" key="1">
    <citation type="submission" date="2022-03" db="EMBL/GenBank/DDBJ databases">
        <title>Identification of a novel bacterium isolated from mangrove sediments.</title>
        <authorList>
            <person name="Pan X."/>
        </authorList>
    </citation>
    <scope>NUCLEOTIDE SEQUENCE</scope>
    <source>
        <strain evidence="5">B1949</strain>
    </source>
</reference>
<dbReference type="InterPro" id="IPR046335">
    <property type="entry name" value="LacI/GalR-like_sensor"/>
</dbReference>
<accession>A0ABT0BIY5</accession>
<dbReference type="EMBL" id="JALHLF010000147">
    <property type="protein sequence ID" value="MCJ2184786.1"/>
    <property type="molecule type" value="Genomic_DNA"/>
</dbReference>
<dbReference type="Gene3D" id="1.10.260.40">
    <property type="entry name" value="lambda repressor-like DNA-binding domains"/>
    <property type="match status" value="1"/>
</dbReference>
<dbReference type="CDD" id="cd06278">
    <property type="entry name" value="PBP1_LacI-like"/>
    <property type="match status" value="1"/>
</dbReference>
<organism evidence="5 6">
    <name type="scientific">Novosphingobium organovorum</name>
    <dbReference type="NCBI Taxonomy" id="2930092"/>
    <lineage>
        <taxon>Bacteria</taxon>
        <taxon>Pseudomonadati</taxon>
        <taxon>Pseudomonadota</taxon>
        <taxon>Alphaproteobacteria</taxon>
        <taxon>Sphingomonadales</taxon>
        <taxon>Sphingomonadaceae</taxon>
        <taxon>Novosphingobium</taxon>
    </lineage>
</organism>
<dbReference type="GO" id="GO:0003677">
    <property type="term" value="F:DNA binding"/>
    <property type="evidence" value="ECO:0007669"/>
    <property type="project" value="UniProtKB-KW"/>
</dbReference>
<dbReference type="SUPFAM" id="SSF53822">
    <property type="entry name" value="Periplasmic binding protein-like I"/>
    <property type="match status" value="1"/>
</dbReference>
<keyword evidence="6" id="KW-1185">Reference proteome</keyword>
<evidence type="ECO:0000313" key="5">
    <source>
        <dbReference type="EMBL" id="MCJ2184786.1"/>
    </source>
</evidence>
<dbReference type="Pfam" id="PF00356">
    <property type="entry name" value="LacI"/>
    <property type="match status" value="1"/>
</dbReference>
<dbReference type="SUPFAM" id="SSF47413">
    <property type="entry name" value="lambda repressor-like DNA-binding domains"/>
    <property type="match status" value="1"/>
</dbReference>
<name>A0ABT0BIY5_9SPHN</name>
<sequence length="349" mass="37150">MHSVIEKPTGSDVARLAGVSKSAVSRAFTGGVVSEEARKRILEAARLLKYRPSNTARSLTTRQSRMIGLAVTSLDNQFYPEVVEKLSDRFARAGYRLLLFVTHGEADLDPVLNELLGYGLDGVVLASSSMASQVAAECREAGVPVVMFNNVDPDGVQAGVSSDDEAGAALVARYLLASGHERPAVITGLGQSSSSVRRLRGFQYELARAGRARARASSGDYTFSGAFEVARAWIEGPSPPDALFCVNDHMAIGALHAVHHRGLTPGRDISVIGFDNVSIAHWPLLDLTTLAQPLEGMIEATVALLLKAIASNTMPTTQEALTGKLVIRGSARRAPGITREASGEETWAD</sequence>
<dbReference type="SMART" id="SM00354">
    <property type="entry name" value="HTH_LACI"/>
    <property type="match status" value="1"/>
</dbReference>
<dbReference type="Pfam" id="PF13377">
    <property type="entry name" value="Peripla_BP_3"/>
    <property type="match status" value="1"/>
</dbReference>
<dbReference type="CDD" id="cd01392">
    <property type="entry name" value="HTH_LacI"/>
    <property type="match status" value="1"/>
</dbReference>
<evidence type="ECO:0000256" key="1">
    <source>
        <dbReference type="ARBA" id="ARBA00023015"/>
    </source>
</evidence>
<dbReference type="InterPro" id="IPR000843">
    <property type="entry name" value="HTH_LacI"/>
</dbReference>
<keyword evidence="3" id="KW-0804">Transcription</keyword>
<dbReference type="RefSeq" id="WP_244023947.1">
    <property type="nucleotide sequence ID" value="NZ_JALHLF010000147.1"/>
</dbReference>
<feature type="domain" description="HTH lacI-type" evidence="4">
    <location>
        <begin position="8"/>
        <end position="61"/>
    </location>
</feature>
<comment type="caution">
    <text evidence="5">The sequence shown here is derived from an EMBL/GenBank/DDBJ whole genome shotgun (WGS) entry which is preliminary data.</text>
</comment>
<dbReference type="Proteomes" id="UP001162881">
    <property type="component" value="Unassembled WGS sequence"/>
</dbReference>
<dbReference type="Gene3D" id="3.40.50.2300">
    <property type="match status" value="2"/>
</dbReference>
<gene>
    <name evidence="5" type="ORF">MTR62_19130</name>
</gene>
<protein>
    <submittedName>
        <fullName evidence="5">LacI family DNA-binding transcriptional regulator</fullName>
    </submittedName>
</protein>
<dbReference type="InterPro" id="IPR028082">
    <property type="entry name" value="Peripla_BP_I"/>
</dbReference>
<keyword evidence="2 5" id="KW-0238">DNA-binding</keyword>
<keyword evidence="1" id="KW-0805">Transcription regulation</keyword>
<evidence type="ECO:0000256" key="3">
    <source>
        <dbReference type="ARBA" id="ARBA00023163"/>
    </source>
</evidence>
<proteinExistence type="predicted"/>
<evidence type="ECO:0000313" key="6">
    <source>
        <dbReference type="Proteomes" id="UP001162881"/>
    </source>
</evidence>
<dbReference type="PANTHER" id="PTHR30146">
    <property type="entry name" value="LACI-RELATED TRANSCRIPTIONAL REPRESSOR"/>
    <property type="match status" value="1"/>
</dbReference>
<dbReference type="InterPro" id="IPR010982">
    <property type="entry name" value="Lambda_DNA-bd_dom_sf"/>
</dbReference>
<evidence type="ECO:0000256" key="2">
    <source>
        <dbReference type="ARBA" id="ARBA00023125"/>
    </source>
</evidence>
<dbReference type="PROSITE" id="PS50932">
    <property type="entry name" value="HTH_LACI_2"/>
    <property type="match status" value="1"/>
</dbReference>
<dbReference type="PANTHER" id="PTHR30146:SF109">
    <property type="entry name" value="HTH-TYPE TRANSCRIPTIONAL REGULATOR GALS"/>
    <property type="match status" value="1"/>
</dbReference>